<organism evidence="4 5">
    <name type="scientific">Candidatus Corynebacterium avicola</name>
    <dbReference type="NCBI Taxonomy" id="2838527"/>
    <lineage>
        <taxon>Bacteria</taxon>
        <taxon>Bacillati</taxon>
        <taxon>Actinomycetota</taxon>
        <taxon>Actinomycetes</taxon>
        <taxon>Mycobacteriales</taxon>
        <taxon>Corynebacteriaceae</taxon>
        <taxon>Corynebacterium</taxon>
    </lineage>
</organism>
<dbReference type="SUPFAM" id="SSF51569">
    <property type="entry name" value="Aldolase"/>
    <property type="match status" value="1"/>
</dbReference>
<sequence>MTLQNTSALVDATGINNGLVHTPVTPFNDDETIDYDTLGKVLDFHQGQQPGAIALHLDAGERYSLRDDERKELVEFAVKRVVPTPVLVDVTVPGTAVAASLASHAQQAGAAGVIVTTPYFYRPPEDMLVEHFRQIAAATDLAVLLYSSPRTNKGGVGITQPMVEELIDLSPNVVGFIDGSLSWPNFMWLRKATLEKNPSFVMLPDAEYLSTSMTIGADGALSPLSAIIPGALGELYALCRDQRFNEARSLQQRVGQVSLLVRNTGASLPASIKAAMEILGRPTGTTRGPNLPLGAEETERLRAGLTELNVIGTEPEGW</sequence>
<dbReference type="SMART" id="SM01130">
    <property type="entry name" value="DHDPS"/>
    <property type="match status" value="1"/>
</dbReference>
<comment type="caution">
    <text evidence="4">The sequence shown here is derived from an EMBL/GenBank/DDBJ whole genome shotgun (WGS) entry which is preliminary data.</text>
</comment>
<reference evidence="4" key="1">
    <citation type="journal article" date="2021" name="PeerJ">
        <title>Extensive microbial diversity within the chicken gut microbiome revealed by metagenomics and culture.</title>
        <authorList>
            <person name="Gilroy R."/>
            <person name="Ravi A."/>
            <person name="Getino M."/>
            <person name="Pursley I."/>
            <person name="Horton D.L."/>
            <person name="Alikhan N.F."/>
            <person name="Baker D."/>
            <person name="Gharbi K."/>
            <person name="Hall N."/>
            <person name="Watson M."/>
            <person name="Adriaenssens E.M."/>
            <person name="Foster-Nyarko E."/>
            <person name="Jarju S."/>
            <person name="Secka A."/>
            <person name="Antonio M."/>
            <person name="Oren A."/>
            <person name="Chaudhuri R.R."/>
            <person name="La Ragione R."/>
            <person name="Hildebrand F."/>
            <person name="Pallen M.J."/>
        </authorList>
    </citation>
    <scope>NUCLEOTIDE SEQUENCE</scope>
    <source>
        <strain evidence="4">CHK32-1732</strain>
    </source>
</reference>
<evidence type="ECO:0000313" key="5">
    <source>
        <dbReference type="Proteomes" id="UP000824190"/>
    </source>
</evidence>
<dbReference type="Pfam" id="PF00701">
    <property type="entry name" value="DHDPS"/>
    <property type="match status" value="1"/>
</dbReference>
<dbReference type="Gene3D" id="3.20.20.70">
    <property type="entry name" value="Aldolase class I"/>
    <property type="match status" value="1"/>
</dbReference>
<dbReference type="PANTHER" id="PTHR12128:SF66">
    <property type="entry name" value="4-HYDROXY-2-OXOGLUTARATE ALDOLASE, MITOCHONDRIAL"/>
    <property type="match status" value="1"/>
</dbReference>
<dbReference type="GO" id="GO:0008840">
    <property type="term" value="F:4-hydroxy-tetrahydrodipicolinate synthase activity"/>
    <property type="evidence" value="ECO:0007669"/>
    <property type="project" value="TreeGrafter"/>
</dbReference>
<evidence type="ECO:0000313" key="4">
    <source>
        <dbReference type="EMBL" id="HIW92589.1"/>
    </source>
</evidence>
<evidence type="ECO:0000256" key="2">
    <source>
        <dbReference type="ARBA" id="ARBA00023239"/>
    </source>
</evidence>
<reference evidence="4" key="2">
    <citation type="submission" date="2021-04" db="EMBL/GenBank/DDBJ databases">
        <authorList>
            <person name="Gilroy R."/>
        </authorList>
    </citation>
    <scope>NUCLEOTIDE SEQUENCE</scope>
    <source>
        <strain evidence="4">CHK32-1732</strain>
    </source>
</reference>
<dbReference type="Proteomes" id="UP000824190">
    <property type="component" value="Unassembled WGS sequence"/>
</dbReference>
<accession>A0A9D1RRW7</accession>
<dbReference type="InterPro" id="IPR002220">
    <property type="entry name" value="DapA-like"/>
</dbReference>
<proteinExistence type="inferred from homology"/>
<comment type="similarity">
    <text evidence="1 3">Belongs to the DapA family.</text>
</comment>
<dbReference type="AlphaFoldDB" id="A0A9D1RRW7"/>
<dbReference type="InterPro" id="IPR013785">
    <property type="entry name" value="Aldolase_TIM"/>
</dbReference>
<dbReference type="CDD" id="cd00408">
    <property type="entry name" value="DHDPS-like"/>
    <property type="match status" value="1"/>
</dbReference>
<evidence type="ECO:0000256" key="3">
    <source>
        <dbReference type="PIRNR" id="PIRNR001365"/>
    </source>
</evidence>
<dbReference type="EMBL" id="DXGC01000113">
    <property type="protein sequence ID" value="HIW92589.1"/>
    <property type="molecule type" value="Genomic_DNA"/>
</dbReference>
<dbReference type="PANTHER" id="PTHR12128">
    <property type="entry name" value="DIHYDRODIPICOLINATE SYNTHASE"/>
    <property type="match status" value="1"/>
</dbReference>
<evidence type="ECO:0000256" key="1">
    <source>
        <dbReference type="ARBA" id="ARBA00007592"/>
    </source>
</evidence>
<keyword evidence="2 3" id="KW-0456">Lyase</keyword>
<name>A0A9D1RRW7_9CORY</name>
<protein>
    <submittedName>
        <fullName evidence="4">Dihydrodipicolinate synthase family protein</fullName>
    </submittedName>
</protein>
<dbReference type="PIRSF" id="PIRSF001365">
    <property type="entry name" value="DHDPS"/>
    <property type="match status" value="1"/>
</dbReference>
<gene>
    <name evidence="4" type="ORF">H9870_13130</name>
</gene>